<keyword evidence="2" id="KW-0812">Transmembrane</keyword>
<organism evidence="3 4">
    <name type="scientific">Kineosporia babensis</name>
    <dbReference type="NCBI Taxonomy" id="499548"/>
    <lineage>
        <taxon>Bacteria</taxon>
        <taxon>Bacillati</taxon>
        <taxon>Actinomycetota</taxon>
        <taxon>Actinomycetes</taxon>
        <taxon>Kineosporiales</taxon>
        <taxon>Kineosporiaceae</taxon>
        <taxon>Kineosporia</taxon>
    </lineage>
</organism>
<accession>A0A9X1NMQ7</accession>
<keyword evidence="2" id="KW-1133">Transmembrane helix</keyword>
<dbReference type="Proteomes" id="UP001138997">
    <property type="component" value="Unassembled WGS sequence"/>
</dbReference>
<feature type="region of interest" description="Disordered" evidence="1">
    <location>
        <begin position="262"/>
        <end position="285"/>
    </location>
</feature>
<protein>
    <submittedName>
        <fullName evidence="3">Uncharacterized protein</fullName>
    </submittedName>
</protein>
<reference evidence="3" key="1">
    <citation type="submission" date="2021-11" db="EMBL/GenBank/DDBJ databases">
        <title>Streptomyces corallinus and Kineosporia corallina sp. nov., two new coral-derived marine actinobacteria.</title>
        <authorList>
            <person name="Buangrab K."/>
            <person name="Sutthacheep M."/>
            <person name="Yeemin T."/>
            <person name="Harunari E."/>
            <person name="Igarashi Y."/>
            <person name="Sripreechasak P."/>
            <person name="Kanchanasin P."/>
            <person name="Tanasupawat S."/>
            <person name="Phongsopitanun W."/>
        </authorList>
    </citation>
    <scope>NUCLEOTIDE SEQUENCE</scope>
    <source>
        <strain evidence="3">JCM 31032</strain>
    </source>
</reference>
<keyword evidence="4" id="KW-1185">Reference proteome</keyword>
<feature type="transmembrane region" description="Helical" evidence="2">
    <location>
        <begin position="214"/>
        <end position="237"/>
    </location>
</feature>
<dbReference type="AlphaFoldDB" id="A0A9X1NMQ7"/>
<evidence type="ECO:0000256" key="2">
    <source>
        <dbReference type="SAM" id="Phobius"/>
    </source>
</evidence>
<dbReference type="EMBL" id="JAJOMB010000050">
    <property type="protein sequence ID" value="MCD5317220.1"/>
    <property type="molecule type" value="Genomic_DNA"/>
</dbReference>
<feature type="transmembrane region" description="Helical" evidence="2">
    <location>
        <begin position="94"/>
        <end position="115"/>
    </location>
</feature>
<feature type="transmembrane region" description="Helical" evidence="2">
    <location>
        <begin position="12"/>
        <end position="34"/>
    </location>
</feature>
<evidence type="ECO:0000256" key="1">
    <source>
        <dbReference type="SAM" id="MobiDB-lite"/>
    </source>
</evidence>
<name>A0A9X1NMQ7_9ACTN</name>
<comment type="caution">
    <text evidence="3">The sequence shown here is derived from an EMBL/GenBank/DDBJ whole genome shotgun (WGS) entry which is preliminary data.</text>
</comment>
<evidence type="ECO:0000313" key="4">
    <source>
        <dbReference type="Proteomes" id="UP001138997"/>
    </source>
</evidence>
<feature type="transmembrane region" description="Helical" evidence="2">
    <location>
        <begin position="186"/>
        <end position="208"/>
    </location>
</feature>
<sequence length="285" mass="30681">MENIQVGVIGVLFSQFSAAMAAVAFTALVLILTFSGEMRARDGGPEVPSGNVRDGAASLFFVSFTAFAFAQQAWNMVGGEEENTERAYSEIVVADLMFALAFVNIFFGIQFALAASGLHHSARLARLMAVIVLPPVAFGFMYGDLARIFPTHVWATCLAFGSTVYIATVLVLLYPGRLPRKLVATISALNLIVLTFLVAVMGVLIYSAARDTGFLLPGIAVALLMAIFHLLTALYAIAAFAHRFQLAALVIDLKGAKIKENEGASTDHSRTDDCQEERRRQTGHG</sequence>
<dbReference type="RefSeq" id="WP_231450071.1">
    <property type="nucleotide sequence ID" value="NZ_JAJOMB010000050.1"/>
</dbReference>
<feature type="transmembrane region" description="Helical" evidence="2">
    <location>
        <begin position="152"/>
        <end position="174"/>
    </location>
</feature>
<gene>
    <name evidence="3" type="ORF">LR394_40650</name>
</gene>
<proteinExistence type="predicted"/>
<feature type="transmembrane region" description="Helical" evidence="2">
    <location>
        <begin position="127"/>
        <end position="146"/>
    </location>
</feature>
<keyword evidence="2" id="KW-0472">Membrane</keyword>
<evidence type="ECO:0000313" key="3">
    <source>
        <dbReference type="EMBL" id="MCD5317220.1"/>
    </source>
</evidence>